<evidence type="ECO:0000313" key="4">
    <source>
        <dbReference type="Proteomes" id="UP000475249"/>
    </source>
</evidence>
<proteinExistence type="predicted"/>
<accession>A0A6L9E972</accession>
<keyword evidence="4" id="KW-1185">Reference proteome</keyword>
<evidence type="ECO:0000256" key="1">
    <source>
        <dbReference type="SAM" id="Phobius"/>
    </source>
</evidence>
<dbReference type="RefSeq" id="WP_161434361.1">
    <property type="nucleotide sequence ID" value="NZ_WXYO01000002.1"/>
</dbReference>
<evidence type="ECO:0000256" key="2">
    <source>
        <dbReference type="SAM" id="SignalP"/>
    </source>
</evidence>
<feature type="transmembrane region" description="Helical" evidence="1">
    <location>
        <begin position="84"/>
        <end position="106"/>
    </location>
</feature>
<dbReference type="AlphaFoldDB" id="A0A6L9E972"/>
<reference evidence="3 4" key="1">
    <citation type="submission" date="2020-01" db="EMBL/GenBank/DDBJ databases">
        <title>Bacteria diversity of Porities sp.</title>
        <authorList>
            <person name="Wang G."/>
        </authorList>
    </citation>
    <scope>NUCLEOTIDE SEQUENCE [LARGE SCALE GENOMIC DNA]</scope>
    <source>
        <strain evidence="3 4">R33</strain>
    </source>
</reference>
<sequence>MKTRIINYFLKLALAAGFLSAVADRFGLWPEDISAWGNWANFTAYTALINPLVPDGLIPALAAVATAAELVLAVLLLSGFKTVWVARISGALLLLFGLAMTFSTGLKGALDYSVFSAAAAAFGLSALEAIPRKPENELV</sequence>
<dbReference type="Proteomes" id="UP000475249">
    <property type="component" value="Unassembled WGS sequence"/>
</dbReference>
<keyword evidence="2" id="KW-0732">Signal</keyword>
<feature type="chain" id="PRO_5026887005" evidence="2">
    <location>
        <begin position="24"/>
        <end position="139"/>
    </location>
</feature>
<evidence type="ECO:0000313" key="3">
    <source>
        <dbReference type="EMBL" id="NAS11325.1"/>
    </source>
</evidence>
<keyword evidence="1" id="KW-0472">Membrane</keyword>
<keyword evidence="1" id="KW-1133">Transmembrane helix</keyword>
<dbReference type="EMBL" id="WXYO01000002">
    <property type="protein sequence ID" value="NAS11325.1"/>
    <property type="molecule type" value="Genomic_DNA"/>
</dbReference>
<feature type="signal peptide" evidence="2">
    <location>
        <begin position="1"/>
        <end position="23"/>
    </location>
</feature>
<gene>
    <name evidence="3" type="ORF">GTQ38_04890</name>
</gene>
<comment type="caution">
    <text evidence="3">The sequence shown here is derived from an EMBL/GenBank/DDBJ whole genome shotgun (WGS) entry which is preliminary data.</text>
</comment>
<feature type="transmembrane region" description="Helical" evidence="1">
    <location>
        <begin position="57"/>
        <end position="77"/>
    </location>
</feature>
<protein>
    <submittedName>
        <fullName evidence="3">DoxX family protein</fullName>
    </submittedName>
</protein>
<name>A0A6L9E972_9FLAO</name>
<keyword evidence="1" id="KW-0812">Transmembrane</keyword>
<organism evidence="3 4">
    <name type="scientific">Poritiphilus flavus</name>
    <dbReference type="NCBI Taxonomy" id="2697053"/>
    <lineage>
        <taxon>Bacteria</taxon>
        <taxon>Pseudomonadati</taxon>
        <taxon>Bacteroidota</taxon>
        <taxon>Flavobacteriia</taxon>
        <taxon>Flavobacteriales</taxon>
        <taxon>Flavobacteriaceae</taxon>
        <taxon>Poritiphilus</taxon>
    </lineage>
</organism>